<dbReference type="InterPro" id="IPR002933">
    <property type="entry name" value="Peptidase_M20"/>
</dbReference>
<gene>
    <name evidence="6" type="ORF">ENM11_07980</name>
</gene>
<reference evidence="6" key="1">
    <citation type="journal article" date="2020" name="mSystems">
        <title>Genome- and Community-Level Interaction Insights into Carbon Utilization and Element Cycling Functions of Hydrothermarchaeota in Hydrothermal Sediment.</title>
        <authorList>
            <person name="Zhou Z."/>
            <person name="Liu Y."/>
            <person name="Xu W."/>
            <person name="Pan J."/>
            <person name="Luo Z.H."/>
            <person name="Li M."/>
        </authorList>
    </citation>
    <scope>NUCLEOTIDE SEQUENCE [LARGE SCALE GENOMIC DNA]</scope>
    <source>
        <strain evidence="6">SpSt-1056</strain>
    </source>
</reference>
<sequence>MTATIQDVLARVDVEKTIKRTLDLANVESPTGFEGECAELYARMMEEVGMRVKLQEVEQGRYNAVGILPGKGGGPSLMFNGHLDTSFSPREPPEILRAISPVYRLEPPWAYREGEWLYGMGVFNMKGALAAYISAVEALQNAGVELKGDIMVAGVVGEIEKTQVDQYKGAQYRGYGTGTAYLVTHGGVTDFAVLGEPTGLRLMLTHFGSVWAKIYLKGQMVHTAHSAGLTNLILQMNRVLNVLEEWIPAYQERFSFNGVKPTVNIGSIEGGWPWRCSRTPWFCNLYVDLRYPPPYSAVDVKEALEEMLDIVQQRYGFRPNLDIYVSDAWAHVTEDAAVVKAIDNAHRTVFGAPAERVVFSWSSDANVLTRNGVVAVNYGPSGGPGKEMRGTLYIPNLIACTKVYSIAAMDLCNQDRKKVKQEFTIKYGGL</sequence>
<keyword evidence="2" id="KW-0479">Metal-binding</keyword>
<dbReference type="EMBL" id="DRWN01000067">
    <property type="protein sequence ID" value="HHK69065.1"/>
    <property type="molecule type" value="Genomic_DNA"/>
</dbReference>
<dbReference type="AlphaFoldDB" id="A0A7C5L8C7"/>
<protein>
    <submittedName>
        <fullName evidence="6">M20 family peptidase</fullName>
    </submittedName>
</protein>
<accession>A0A7C5L8C7</accession>
<name>A0A7C5L8C7_CALS0</name>
<dbReference type="SUPFAM" id="SSF55031">
    <property type="entry name" value="Bacterial exopeptidase dimerisation domain"/>
    <property type="match status" value="1"/>
</dbReference>
<dbReference type="Gene3D" id="3.40.630.10">
    <property type="entry name" value="Zn peptidases"/>
    <property type="match status" value="2"/>
</dbReference>
<dbReference type="SUPFAM" id="SSF53187">
    <property type="entry name" value="Zn-dependent exopeptidases"/>
    <property type="match status" value="1"/>
</dbReference>
<dbReference type="InterPro" id="IPR001261">
    <property type="entry name" value="ArgE/DapE_CS"/>
</dbReference>
<comment type="cofactor">
    <cofactor evidence="1">
        <name>Zn(2+)</name>
        <dbReference type="ChEBI" id="CHEBI:29105"/>
    </cofactor>
</comment>
<evidence type="ECO:0000313" key="6">
    <source>
        <dbReference type="EMBL" id="HHK69065.1"/>
    </source>
</evidence>
<keyword evidence="4" id="KW-0862">Zinc</keyword>
<evidence type="ECO:0000256" key="2">
    <source>
        <dbReference type="ARBA" id="ARBA00022723"/>
    </source>
</evidence>
<evidence type="ECO:0000256" key="3">
    <source>
        <dbReference type="ARBA" id="ARBA00022801"/>
    </source>
</evidence>
<dbReference type="GO" id="GO:0016787">
    <property type="term" value="F:hydrolase activity"/>
    <property type="evidence" value="ECO:0007669"/>
    <property type="project" value="UniProtKB-KW"/>
</dbReference>
<dbReference type="GO" id="GO:0046872">
    <property type="term" value="F:metal ion binding"/>
    <property type="evidence" value="ECO:0007669"/>
    <property type="project" value="UniProtKB-KW"/>
</dbReference>
<organism evidence="6">
    <name type="scientific">Caldiarchaeum subterraneum</name>
    <dbReference type="NCBI Taxonomy" id="311458"/>
    <lineage>
        <taxon>Archaea</taxon>
        <taxon>Nitrososphaerota</taxon>
        <taxon>Candidatus Caldarchaeales</taxon>
        <taxon>Candidatus Caldarchaeaceae</taxon>
        <taxon>Candidatus Caldarchaeum</taxon>
    </lineage>
</organism>
<feature type="domain" description="Peptidase M20 dimerisation" evidence="5">
    <location>
        <begin position="205"/>
        <end position="309"/>
    </location>
</feature>
<evidence type="ECO:0000256" key="1">
    <source>
        <dbReference type="ARBA" id="ARBA00001947"/>
    </source>
</evidence>
<dbReference type="Pfam" id="PF07687">
    <property type="entry name" value="M20_dimer"/>
    <property type="match status" value="1"/>
</dbReference>
<dbReference type="PROSITE" id="PS00758">
    <property type="entry name" value="ARGE_DAPE_CPG2_1"/>
    <property type="match status" value="1"/>
</dbReference>
<dbReference type="InterPro" id="IPR036264">
    <property type="entry name" value="Bact_exopeptidase_dim_dom"/>
</dbReference>
<dbReference type="InterPro" id="IPR050072">
    <property type="entry name" value="Peptidase_M20A"/>
</dbReference>
<dbReference type="PANTHER" id="PTHR43808">
    <property type="entry name" value="ACETYLORNITHINE DEACETYLASE"/>
    <property type="match status" value="1"/>
</dbReference>
<evidence type="ECO:0000256" key="4">
    <source>
        <dbReference type="ARBA" id="ARBA00022833"/>
    </source>
</evidence>
<keyword evidence="3" id="KW-0378">Hydrolase</keyword>
<proteinExistence type="predicted"/>
<comment type="caution">
    <text evidence="6">The sequence shown here is derived from an EMBL/GenBank/DDBJ whole genome shotgun (WGS) entry which is preliminary data.</text>
</comment>
<dbReference type="InterPro" id="IPR011650">
    <property type="entry name" value="Peptidase_M20_dimer"/>
</dbReference>
<evidence type="ECO:0000259" key="5">
    <source>
        <dbReference type="Pfam" id="PF07687"/>
    </source>
</evidence>
<dbReference type="Pfam" id="PF01546">
    <property type="entry name" value="Peptidase_M20"/>
    <property type="match status" value="1"/>
</dbReference>